<feature type="transmembrane region" description="Helical" evidence="1">
    <location>
        <begin position="29"/>
        <end position="48"/>
    </location>
</feature>
<gene>
    <name evidence="3" type="ORF">GA0061098_1003130</name>
</gene>
<accession>A0A1C3V1R0</accession>
<proteinExistence type="predicted"/>
<dbReference type="AlphaFoldDB" id="A0A1C3V1R0"/>
<dbReference type="PANTHER" id="PTHR30590:SF2">
    <property type="entry name" value="INNER MEMBRANE PROTEIN"/>
    <property type="match status" value="1"/>
</dbReference>
<organism evidence="3 4">
    <name type="scientific">Bradyrhizobium shewense</name>
    <dbReference type="NCBI Taxonomy" id="1761772"/>
    <lineage>
        <taxon>Bacteria</taxon>
        <taxon>Pseudomonadati</taxon>
        <taxon>Pseudomonadota</taxon>
        <taxon>Alphaproteobacteria</taxon>
        <taxon>Hyphomicrobiales</taxon>
        <taxon>Nitrobacteraceae</taxon>
        <taxon>Bradyrhizobium</taxon>
    </lineage>
</organism>
<feature type="transmembrane region" description="Helical" evidence="1">
    <location>
        <begin position="243"/>
        <end position="262"/>
    </location>
</feature>
<dbReference type="InterPro" id="IPR007349">
    <property type="entry name" value="DUF418"/>
</dbReference>
<evidence type="ECO:0000256" key="1">
    <source>
        <dbReference type="SAM" id="Phobius"/>
    </source>
</evidence>
<feature type="transmembrane region" description="Helical" evidence="1">
    <location>
        <begin position="132"/>
        <end position="163"/>
    </location>
</feature>
<feature type="domain" description="DUF418" evidence="2">
    <location>
        <begin position="251"/>
        <end position="384"/>
    </location>
</feature>
<feature type="transmembrane region" description="Helical" evidence="1">
    <location>
        <begin position="274"/>
        <end position="300"/>
    </location>
</feature>
<dbReference type="PANTHER" id="PTHR30590">
    <property type="entry name" value="INNER MEMBRANE PROTEIN"/>
    <property type="match status" value="1"/>
</dbReference>
<protein>
    <recommendedName>
        <fullName evidence="2">DUF418 domain-containing protein</fullName>
    </recommendedName>
</protein>
<keyword evidence="1" id="KW-0812">Transmembrane</keyword>
<dbReference type="InterPro" id="IPR052529">
    <property type="entry name" value="Bact_Transport_Assoc"/>
</dbReference>
<feature type="transmembrane region" description="Helical" evidence="1">
    <location>
        <begin position="207"/>
        <end position="231"/>
    </location>
</feature>
<feature type="transmembrane region" description="Helical" evidence="1">
    <location>
        <begin position="320"/>
        <end position="340"/>
    </location>
</feature>
<dbReference type="Pfam" id="PF04235">
    <property type="entry name" value="DUF418"/>
    <property type="match status" value="1"/>
</dbReference>
<keyword evidence="1" id="KW-0472">Membrane</keyword>
<keyword evidence="1" id="KW-1133">Transmembrane helix</keyword>
<evidence type="ECO:0000313" key="3">
    <source>
        <dbReference type="EMBL" id="SCB21700.1"/>
    </source>
</evidence>
<feature type="transmembrane region" description="Helical" evidence="1">
    <location>
        <begin position="103"/>
        <end position="126"/>
    </location>
</feature>
<evidence type="ECO:0000313" key="4">
    <source>
        <dbReference type="Proteomes" id="UP000199184"/>
    </source>
</evidence>
<dbReference type="Proteomes" id="UP000199184">
    <property type="component" value="Unassembled WGS sequence"/>
</dbReference>
<feature type="transmembrane region" description="Helical" evidence="1">
    <location>
        <begin position="347"/>
        <end position="367"/>
    </location>
</feature>
<feature type="transmembrane region" description="Helical" evidence="1">
    <location>
        <begin position="68"/>
        <end position="91"/>
    </location>
</feature>
<evidence type="ECO:0000259" key="2">
    <source>
        <dbReference type="Pfam" id="PF04235"/>
    </source>
</evidence>
<dbReference type="RefSeq" id="WP_091955696.1">
    <property type="nucleotide sequence ID" value="NZ_FMAI01000003.1"/>
</dbReference>
<keyword evidence="4" id="KW-1185">Reference proteome</keyword>
<reference evidence="4" key="1">
    <citation type="submission" date="2016-08" db="EMBL/GenBank/DDBJ databases">
        <authorList>
            <person name="Varghese N."/>
            <person name="Submissions Spin"/>
        </authorList>
    </citation>
    <scope>NUCLEOTIDE SEQUENCE [LARGE SCALE GENOMIC DNA]</scope>
    <source>
        <strain evidence="4">ERR11</strain>
    </source>
</reference>
<sequence length="402" mass="43211">MVYAPIHESLPGPISPSDRIESIDALRGVALLGVLAINLVTEFRVSIFQHFLPAALPASSLDRAVETVLMLAVDMKAFALFSLLFGVGLAIQFEHLAANSRRALLLFRRLLVLLIFGLIHLCLIWNGDILTAYAIAGLVVLPFLFGPRWLLLAGAAAFLGLYLTMQVWSPPGLFPSLASIQSNVEEANRVYATGNFGEVLAFRLREIALILPLHIYVFPRTLGLFLLGAFVWRSGVLQKPNHVLLFTAGAGCVGLGAAMILLRAGNAMAGTSFGVLATPAGTILLALGYGAIIIAIASSARGNALLGWAAPLGRMAFTNYLAQSVIFGWIFYGYGLGLFGHLGAAEALAIGLVVYVAQVIFSGWWLGRHRYGPVEWLWRTLMYGTPQPLLRAGLNDSGQRAA</sequence>
<dbReference type="EMBL" id="FMAI01000003">
    <property type="protein sequence ID" value="SCB21700.1"/>
    <property type="molecule type" value="Genomic_DNA"/>
</dbReference>
<name>A0A1C3V1R0_9BRAD</name>